<dbReference type="Proteomes" id="UP000481153">
    <property type="component" value="Unassembled WGS sequence"/>
</dbReference>
<dbReference type="Pfam" id="PF01590">
    <property type="entry name" value="GAF"/>
    <property type="match status" value="1"/>
</dbReference>
<comment type="caution">
    <text evidence="7">The sequence shown here is derived from an EMBL/GenBank/DDBJ whole genome shotgun (WGS) entry which is preliminary data.</text>
</comment>
<sequence length="419" mass="47459">MVDEADFLHAAPECLLPPEAWVNKKERFRCYVCAQKFNNLFRRRHHCRLCGELFCKQCIVHKFISIAGREKVSVKVCTPCAYDDVHRTKRQSPLYRSSRRLLQMSDDEAARELLNSPVTSAADMTFDDTHGDLDFEESFYQGRFECPPPPFAPDEFERLTAVNDLQVLNTPPDKTFNVICELAATSLHCPMAVISFMDHERQWFKAKIGWSKNYLLRRVSFCAHAILTTAPMVVLDTRADPRFVNNPLVVDHGVRFYASVPLVTSLNWVVGTLAVFDYQAHPACDVSSLIPLARGIMKQIEEERTMERVQRRRQAASFDERSLSPPSASFMRPHLSSRGNVEPLPENDTIQTQAQLAANGDMETILFDLLHKTSETQQQLATQQGTMFATLGHHSEQIGKLTEAVARMESKLSSPVAKA</sequence>
<dbReference type="CDD" id="cd00065">
    <property type="entry name" value="FYVE_like_SF"/>
    <property type="match status" value="1"/>
</dbReference>
<keyword evidence="2 4" id="KW-0863">Zinc-finger</keyword>
<dbReference type="InterPro" id="IPR029016">
    <property type="entry name" value="GAF-like_dom_sf"/>
</dbReference>
<name>A0A6G0XW07_9STRA</name>
<dbReference type="PANTHER" id="PTHR43102">
    <property type="entry name" value="SLR1143 PROTEIN"/>
    <property type="match status" value="1"/>
</dbReference>
<evidence type="ECO:0000256" key="5">
    <source>
        <dbReference type="SAM" id="MobiDB-lite"/>
    </source>
</evidence>
<keyword evidence="1" id="KW-0479">Metal-binding</keyword>
<dbReference type="PANTHER" id="PTHR43102:SF2">
    <property type="entry name" value="GAF DOMAIN-CONTAINING PROTEIN"/>
    <property type="match status" value="1"/>
</dbReference>
<accession>A0A6G0XW07</accession>
<dbReference type="InterPro" id="IPR013083">
    <property type="entry name" value="Znf_RING/FYVE/PHD"/>
</dbReference>
<evidence type="ECO:0000256" key="3">
    <source>
        <dbReference type="ARBA" id="ARBA00022833"/>
    </source>
</evidence>
<reference evidence="7 8" key="1">
    <citation type="submission" date="2019-07" db="EMBL/GenBank/DDBJ databases">
        <title>Genomics analysis of Aphanomyces spp. identifies a new class of oomycete effector associated with host adaptation.</title>
        <authorList>
            <person name="Gaulin E."/>
        </authorList>
    </citation>
    <scope>NUCLEOTIDE SEQUENCE [LARGE SCALE GENOMIC DNA]</scope>
    <source>
        <strain evidence="7 8">ATCC 201684</strain>
    </source>
</reference>
<dbReference type="SUPFAM" id="SSF55781">
    <property type="entry name" value="GAF domain-like"/>
    <property type="match status" value="1"/>
</dbReference>
<dbReference type="InterPro" id="IPR017455">
    <property type="entry name" value="Znf_FYVE-rel"/>
</dbReference>
<dbReference type="GO" id="GO:0008270">
    <property type="term" value="F:zinc ion binding"/>
    <property type="evidence" value="ECO:0007669"/>
    <property type="project" value="UniProtKB-KW"/>
</dbReference>
<dbReference type="SMART" id="SM00064">
    <property type="entry name" value="FYVE"/>
    <property type="match status" value="1"/>
</dbReference>
<dbReference type="Pfam" id="PF01363">
    <property type="entry name" value="FYVE"/>
    <property type="match status" value="1"/>
</dbReference>
<protein>
    <recommendedName>
        <fullName evidence="6">FYVE-type domain-containing protein</fullName>
    </recommendedName>
</protein>
<dbReference type="Gene3D" id="3.30.450.40">
    <property type="match status" value="1"/>
</dbReference>
<proteinExistence type="predicted"/>
<evidence type="ECO:0000313" key="8">
    <source>
        <dbReference type="Proteomes" id="UP000481153"/>
    </source>
</evidence>
<feature type="domain" description="FYVE-type" evidence="6">
    <location>
        <begin position="24"/>
        <end position="80"/>
    </location>
</feature>
<evidence type="ECO:0000259" key="6">
    <source>
        <dbReference type="PROSITE" id="PS50178"/>
    </source>
</evidence>
<dbReference type="AlphaFoldDB" id="A0A6G0XW07"/>
<dbReference type="SUPFAM" id="SSF57903">
    <property type="entry name" value="FYVE/PHD zinc finger"/>
    <property type="match status" value="1"/>
</dbReference>
<keyword evidence="3" id="KW-0862">Zinc</keyword>
<dbReference type="Gene3D" id="3.30.40.10">
    <property type="entry name" value="Zinc/RING finger domain, C3HC4 (zinc finger)"/>
    <property type="match status" value="1"/>
</dbReference>
<dbReference type="InterPro" id="IPR003018">
    <property type="entry name" value="GAF"/>
</dbReference>
<evidence type="ECO:0000256" key="2">
    <source>
        <dbReference type="ARBA" id="ARBA00022771"/>
    </source>
</evidence>
<gene>
    <name evidence="7" type="ORF">Ae201684_001111</name>
</gene>
<evidence type="ECO:0000313" key="7">
    <source>
        <dbReference type="EMBL" id="KAF0744649.1"/>
    </source>
</evidence>
<dbReference type="VEuPathDB" id="FungiDB:AeMF1_015259"/>
<feature type="region of interest" description="Disordered" evidence="5">
    <location>
        <begin position="314"/>
        <end position="333"/>
    </location>
</feature>
<evidence type="ECO:0000256" key="1">
    <source>
        <dbReference type="ARBA" id="ARBA00022723"/>
    </source>
</evidence>
<evidence type="ECO:0000256" key="4">
    <source>
        <dbReference type="PROSITE-ProRule" id="PRU00091"/>
    </source>
</evidence>
<dbReference type="PROSITE" id="PS50178">
    <property type="entry name" value="ZF_FYVE"/>
    <property type="match status" value="1"/>
</dbReference>
<keyword evidence="8" id="KW-1185">Reference proteome</keyword>
<organism evidence="7 8">
    <name type="scientific">Aphanomyces euteiches</name>
    <dbReference type="NCBI Taxonomy" id="100861"/>
    <lineage>
        <taxon>Eukaryota</taxon>
        <taxon>Sar</taxon>
        <taxon>Stramenopiles</taxon>
        <taxon>Oomycota</taxon>
        <taxon>Saprolegniomycetes</taxon>
        <taxon>Saprolegniales</taxon>
        <taxon>Verrucalvaceae</taxon>
        <taxon>Aphanomyces</taxon>
    </lineage>
</organism>
<dbReference type="InterPro" id="IPR000306">
    <property type="entry name" value="Znf_FYVE"/>
</dbReference>
<dbReference type="InterPro" id="IPR011011">
    <property type="entry name" value="Znf_FYVE_PHD"/>
</dbReference>
<dbReference type="EMBL" id="VJMJ01000009">
    <property type="protein sequence ID" value="KAF0744649.1"/>
    <property type="molecule type" value="Genomic_DNA"/>
</dbReference>